<proteinExistence type="predicted"/>
<protein>
    <submittedName>
        <fullName evidence="2">YhdT family protein</fullName>
    </submittedName>
</protein>
<accession>A0ABX0A806</accession>
<dbReference type="Proteomes" id="UP000743899">
    <property type="component" value="Unassembled WGS sequence"/>
</dbReference>
<organism evidence="2 3">
    <name type="scientific">Pallidibacillus pasinlerensis</name>
    <dbReference type="NCBI Taxonomy" id="2703818"/>
    <lineage>
        <taxon>Bacteria</taxon>
        <taxon>Bacillati</taxon>
        <taxon>Bacillota</taxon>
        <taxon>Bacilli</taxon>
        <taxon>Bacillales</taxon>
        <taxon>Bacillaceae</taxon>
        <taxon>Pallidibacillus</taxon>
    </lineage>
</organism>
<keyword evidence="1" id="KW-1133">Transmembrane helix</keyword>
<feature type="transmembrane region" description="Helical" evidence="1">
    <location>
        <begin position="59"/>
        <end position="82"/>
    </location>
</feature>
<keyword evidence="1" id="KW-0472">Membrane</keyword>
<evidence type="ECO:0000313" key="3">
    <source>
        <dbReference type="Proteomes" id="UP000743899"/>
    </source>
</evidence>
<sequence>MDKDKFFSNDPRFKVAKKEAWIGVGLVLFNFVWWFAFAYGLGSKSPDEYTYILGFPSWFFYSCIGSLIVMSILVIVVVKYFFKDVPFEEEVQDIQNQSDKKSS</sequence>
<gene>
    <name evidence="2" type="ORF">GW534_05965</name>
</gene>
<evidence type="ECO:0000313" key="2">
    <source>
        <dbReference type="EMBL" id="NCU17318.1"/>
    </source>
</evidence>
<feature type="transmembrane region" description="Helical" evidence="1">
    <location>
        <begin position="20"/>
        <end position="39"/>
    </location>
</feature>
<comment type="caution">
    <text evidence="2">The sequence shown here is derived from an EMBL/GenBank/DDBJ whole genome shotgun (WGS) entry which is preliminary data.</text>
</comment>
<dbReference type="PANTHER" id="PTHR39174:SF1">
    <property type="entry name" value="INNER MEMBRANE PROTEIN"/>
    <property type="match status" value="1"/>
</dbReference>
<dbReference type="Pfam" id="PF06196">
    <property type="entry name" value="DUF997"/>
    <property type="match status" value="1"/>
</dbReference>
<evidence type="ECO:0000256" key="1">
    <source>
        <dbReference type="SAM" id="Phobius"/>
    </source>
</evidence>
<dbReference type="RefSeq" id="WP_161920151.1">
    <property type="nucleotide sequence ID" value="NZ_JAACYS010000019.1"/>
</dbReference>
<keyword evidence="3" id="KW-1185">Reference proteome</keyword>
<keyword evidence="1" id="KW-0812">Transmembrane</keyword>
<name>A0ABX0A806_9BACI</name>
<dbReference type="PANTHER" id="PTHR39174">
    <property type="entry name" value="INNER MEMBRANE PROTEIN-RELATED"/>
    <property type="match status" value="1"/>
</dbReference>
<dbReference type="EMBL" id="JAACYS010000019">
    <property type="protein sequence ID" value="NCU17318.1"/>
    <property type="molecule type" value="Genomic_DNA"/>
</dbReference>
<dbReference type="InterPro" id="IPR010398">
    <property type="entry name" value="DUF997"/>
</dbReference>
<reference evidence="2 3" key="1">
    <citation type="submission" date="2020-01" db="EMBL/GenBank/DDBJ databases">
        <title>A novel Bacillus sp. from Pasinler.</title>
        <authorList>
            <person name="Adiguzel A."/>
            <person name="Ay H."/>
            <person name="Baltaci M.O."/>
        </authorList>
    </citation>
    <scope>NUCLEOTIDE SEQUENCE [LARGE SCALE GENOMIC DNA]</scope>
    <source>
        <strain evidence="2 3">P1</strain>
    </source>
</reference>